<dbReference type="InterPro" id="IPR003379">
    <property type="entry name" value="Carboxylase_cons_dom"/>
</dbReference>
<protein>
    <submittedName>
        <fullName evidence="2">Biotin carboxyl carrier protein</fullName>
    </submittedName>
</protein>
<evidence type="ECO:0000313" key="3">
    <source>
        <dbReference type="Proteomes" id="UP000268192"/>
    </source>
</evidence>
<dbReference type="AlphaFoldDB" id="A0A3Q8XR36"/>
<evidence type="ECO:0000259" key="1">
    <source>
        <dbReference type="PROSITE" id="PS50991"/>
    </source>
</evidence>
<reference evidence="2 3" key="1">
    <citation type="submission" date="2018-09" db="EMBL/GenBank/DDBJ databases">
        <title>Marinorhizobium profundi gen. nov., sp. nov., isolated from a deep-sea sediment sample from the New Britain Trench and proposal of Marinorhizobiaceae fam. nov. in the order Rhizobiales of the class Alphaproteobacteria.</title>
        <authorList>
            <person name="Cao J."/>
        </authorList>
    </citation>
    <scope>NUCLEOTIDE SEQUENCE [LARGE SCALE GENOMIC DNA]</scope>
    <source>
        <strain evidence="2 3">WS11</strain>
    </source>
</reference>
<dbReference type="GO" id="GO:0006094">
    <property type="term" value="P:gluconeogenesis"/>
    <property type="evidence" value="ECO:0007669"/>
    <property type="project" value="TreeGrafter"/>
</dbReference>
<proteinExistence type="predicted"/>
<name>A0A3Q8XR36_9HYPH</name>
<dbReference type="Pfam" id="PF00682">
    <property type="entry name" value="HMGL-like"/>
    <property type="match status" value="1"/>
</dbReference>
<keyword evidence="3" id="KW-1185">Reference proteome</keyword>
<dbReference type="Pfam" id="PF02436">
    <property type="entry name" value="PYC_OADA"/>
    <property type="match status" value="1"/>
</dbReference>
<gene>
    <name evidence="2" type="ORF">D5400_20325</name>
</gene>
<evidence type="ECO:0000313" key="2">
    <source>
        <dbReference type="EMBL" id="AZN73319.1"/>
    </source>
</evidence>
<dbReference type="KEGG" id="abaw:D5400_20325"/>
<dbReference type="GO" id="GO:0004736">
    <property type="term" value="F:pyruvate carboxylase activity"/>
    <property type="evidence" value="ECO:0007669"/>
    <property type="project" value="TreeGrafter"/>
</dbReference>
<dbReference type="Gene3D" id="3.20.20.70">
    <property type="entry name" value="Aldolase class I"/>
    <property type="match status" value="1"/>
</dbReference>
<accession>A0A3Q8XR36</accession>
<dbReference type="EMBL" id="CP032509">
    <property type="protein sequence ID" value="AZN73319.1"/>
    <property type="molecule type" value="Genomic_DNA"/>
</dbReference>
<dbReference type="SUPFAM" id="SSF89000">
    <property type="entry name" value="post-HMGL domain-like"/>
    <property type="match status" value="1"/>
</dbReference>
<dbReference type="GO" id="GO:0005737">
    <property type="term" value="C:cytoplasm"/>
    <property type="evidence" value="ECO:0007669"/>
    <property type="project" value="TreeGrafter"/>
</dbReference>
<dbReference type="PANTHER" id="PTHR43778">
    <property type="entry name" value="PYRUVATE CARBOXYLASE"/>
    <property type="match status" value="1"/>
</dbReference>
<dbReference type="InterPro" id="IPR055268">
    <property type="entry name" value="PCB-like"/>
</dbReference>
<dbReference type="InterPro" id="IPR013785">
    <property type="entry name" value="Aldolase_TIM"/>
</dbReference>
<dbReference type="Proteomes" id="UP000268192">
    <property type="component" value="Chromosome"/>
</dbReference>
<dbReference type="PANTHER" id="PTHR43778:SF2">
    <property type="entry name" value="PYRUVATE CARBOXYLASE, MITOCHONDRIAL"/>
    <property type="match status" value="1"/>
</dbReference>
<dbReference type="SUPFAM" id="SSF51569">
    <property type="entry name" value="Aldolase"/>
    <property type="match status" value="1"/>
</dbReference>
<dbReference type="InterPro" id="IPR000891">
    <property type="entry name" value="PYR_CT"/>
</dbReference>
<dbReference type="PROSITE" id="PS50991">
    <property type="entry name" value="PYR_CT"/>
    <property type="match status" value="1"/>
</dbReference>
<dbReference type="OrthoDB" id="9769961at2"/>
<sequence length="494" mass="55187">MTGEVSGMSKSISIIDTTLRDGQQSLWAMNMRTGVMLTALEHLDRAGFEAMEFYVPVVQIKKMIRDLGEDPFQWLRLGAKKAKHTPLRLHAGYRSGLGKIPESVAKLLVQVVIDSGISVARISDPWNDFDHLKEEHDGLRAMGMESVINLIYSVSPRHTDDYFIDRVKKAAALNPYRLCFKDVGGLLTPDRIDTILPRIKEAAGGIPIEFHCHCNNGLAPFNVVKVLQHGLTHIHTAVPPLANASSQPSVFNVAANIRALGFDPGLDEAPLKQAETFLTGVAKREGLAIGQPFEYDASLYRHQVPGGMISNLRYQLTKVKQEHRLPEVLEEVVQVRADFGYPIMVTPLSQFVGTQAAVNVMVGERYRQVTDETIQYALGHWGKEALQHMDPDVRDRILDRPRARELAAVEYPQPSLAEVRRHYGERLSDEELLLRVYVGEDAIEIARNAPKPSEYSLSGTSFVALIRSLTRINDKAHVSFAKSDMRITLSRREG</sequence>
<organism evidence="2 3">
    <name type="scientific">Georhizobium profundi</name>
    <dbReference type="NCBI Taxonomy" id="2341112"/>
    <lineage>
        <taxon>Bacteria</taxon>
        <taxon>Pseudomonadati</taxon>
        <taxon>Pseudomonadota</taxon>
        <taxon>Alphaproteobacteria</taxon>
        <taxon>Hyphomicrobiales</taxon>
        <taxon>Rhizobiaceae</taxon>
        <taxon>Georhizobium</taxon>
    </lineage>
</organism>
<feature type="domain" description="Pyruvate carboxyltransferase" evidence="1">
    <location>
        <begin position="12"/>
        <end position="272"/>
    </location>
</feature>